<proteinExistence type="predicted"/>
<keyword evidence="2" id="KW-1185">Reference proteome</keyword>
<organism evidence="1 2">
    <name type="scientific">Anaerovibrio lipolyticus</name>
    <dbReference type="NCBI Taxonomy" id="82374"/>
    <lineage>
        <taxon>Bacteria</taxon>
        <taxon>Bacillati</taxon>
        <taxon>Bacillota</taxon>
        <taxon>Negativicutes</taxon>
        <taxon>Selenomonadales</taxon>
        <taxon>Selenomonadaceae</taxon>
        <taxon>Anaerovibrio</taxon>
    </lineage>
</organism>
<reference evidence="1 2" key="1">
    <citation type="journal article" date="2013" name="PLoS ONE">
        <title>Identification and characterization of three novel lipases belonging to families II and V from Anaerovibrio lipolyticus 5ST.</title>
        <authorList>
            <person name="Prive F."/>
            <person name="Kaderbhai N.N."/>
            <person name="Girdwood S."/>
            <person name="Worgan H.J."/>
            <person name="Pinloche E."/>
            <person name="Scollan N.D."/>
            <person name="Huws S.A."/>
            <person name="Newbold C.J."/>
        </authorList>
    </citation>
    <scope>NUCLEOTIDE SEQUENCE [LARGE SCALE GENOMIC DNA]</scope>
    <source>
        <strain evidence="1 2">5S</strain>
    </source>
</reference>
<sequence length="339" mass="39442">MFKIHDFNNDKFDQWLPWGGITHEHVLHNKDESLLGVIRYNPLPSGEHVSIEEKNVFPDFIMGWSIWTDKQHIPDKDAYYIAICWNPFFNKKGMITNTLSDEYSSFDEYERYFESVLVKIADRLSAYTECQLLNYQGIYNYLSFVISIGNKYVKMPDIPMYMDADFSSFVKVDFPSNSITIDEQRIVMINLPSVPDDELYMLFDFFTDINYRYSRRLLFIDKTAAEKDLEKYTNKWCPGRDSIKDVITDSILSDVNGYFYNAFIFLIDKSDYIEFIKLVRKATAALGLVNIVESFNLKDSWWGCIPGCYSANITPPVMGFDSVLDLLLHKEVEVSGSDV</sequence>
<dbReference type="AlphaFoldDB" id="A0A0B2JSF9"/>
<evidence type="ECO:0000313" key="2">
    <source>
        <dbReference type="Proteomes" id="UP000030993"/>
    </source>
</evidence>
<dbReference type="EMBL" id="JSCE01000220">
    <property type="protein sequence ID" value="KHM50669.1"/>
    <property type="molecule type" value="Genomic_DNA"/>
</dbReference>
<comment type="caution">
    <text evidence="1">The sequence shown here is derived from an EMBL/GenBank/DDBJ whole genome shotgun (WGS) entry which is preliminary data.</text>
</comment>
<accession>A0A0B2JSF9</accession>
<dbReference type="Proteomes" id="UP000030993">
    <property type="component" value="Unassembled WGS sequence"/>
</dbReference>
<dbReference type="STRING" id="82374.NZ47_12085"/>
<protein>
    <submittedName>
        <fullName evidence="1">Uncharacterized protein</fullName>
    </submittedName>
</protein>
<name>A0A0B2JSF9_9FIRM</name>
<evidence type="ECO:0000313" key="1">
    <source>
        <dbReference type="EMBL" id="KHM50669.1"/>
    </source>
</evidence>
<gene>
    <name evidence="1" type="ORF">NZ47_12085</name>
</gene>
<dbReference type="RefSeq" id="WP_039211208.1">
    <property type="nucleotide sequence ID" value="NZ_JSCE01000220.1"/>
</dbReference>